<dbReference type="Proteomes" id="UP000254664">
    <property type="component" value="Unassembled WGS sequence"/>
</dbReference>
<evidence type="ECO:0000259" key="21">
    <source>
        <dbReference type="PROSITE" id="PS50093"/>
    </source>
</evidence>
<dbReference type="OrthoDB" id="9798386at2"/>
<dbReference type="InterPro" id="IPR013783">
    <property type="entry name" value="Ig-like_fold"/>
</dbReference>
<evidence type="ECO:0000256" key="6">
    <source>
        <dbReference type="ARBA" id="ARBA00022525"/>
    </source>
</evidence>
<dbReference type="SUPFAM" id="SSF49299">
    <property type="entry name" value="PKD domain"/>
    <property type="match status" value="1"/>
</dbReference>
<keyword evidence="10 22" id="KW-0378">Hydrolase</keyword>
<dbReference type="GO" id="GO:0008270">
    <property type="term" value="F:zinc ion binding"/>
    <property type="evidence" value="ECO:0007669"/>
    <property type="project" value="InterPro"/>
</dbReference>
<dbReference type="InterPro" id="IPR000601">
    <property type="entry name" value="PKD_dom"/>
</dbReference>
<dbReference type="Pfam" id="PF08453">
    <property type="entry name" value="Peptidase_M9_N"/>
    <property type="match status" value="1"/>
</dbReference>
<dbReference type="AlphaFoldDB" id="A0A381JAZ1"/>
<evidence type="ECO:0000256" key="2">
    <source>
        <dbReference type="ARBA" id="ARBA00001913"/>
    </source>
</evidence>
<feature type="active site" evidence="18">
    <location>
        <position position="514"/>
    </location>
</feature>
<dbReference type="Pfam" id="PF04151">
    <property type="entry name" value="PPC"/>
    <property type="match status" value="1"/>
</dbReference>
<dbReference type="Gene3D" id="2.60.40.10">
    <property type="entry name" value="Immunoglobulins"/>
    <property type="match status" value="1"/>
</dbReference>
<dbReference type="EMBL" id="UFWZ01000001">
    <property type="protein sequence ID" value="SUY47606.1"/>
    <property type="molecule type" value="Genomic_DNA"/>
</dbReference>
<evidence type="ECO:0000256" key="19">
    <source>
        <dbReference type="SAM" id="MobiDB-lite"/>
    </source>
</evidence>
<keyword evidence="13" id="KW-0843">Virulence</keyword>
<dbReference type="PANTHER" id="PTHR13062">
    <property type="entry name" value="COLLAGENASE"/>
    <property type="match status" value="1"/>
</dbReference>
<evidence type="ECO:0000256" key="3">
    <source>
        <dbReference type="ARBA" id="ARBA00001947"/>
    </source>
</evidence>
<keyword evidence="15" id="KW-0865">Zymogen</keyword>
<keyword evidence="14" id="KW-0482">Metalloprotease</keyword>
<evidence type="ECO:0000256" key="4">
    <source>
        <dbReference type="ARBA" id="ARBA00004613"/>
    </source>
</evidence>
<evidence type="ECO:0000256" key="5">
    <source>
        <dbReference type="ARBA" id="ARBA00012653"/>
    </source>
</evidence>
<dbReference type="InterPro" id="IPR007280">
    <property type="entry name" value="Peptidase_C_arc/bac"/>
</dbReference>
<dbReference type="SUPFAM" id="SSF89260">
    <property type="entry name" value="Collagen-binding domain"/>
    <property type="match status" value="1"/>
</dbReference>
<evidence type="ECO:0000313" key="22">
    <source>
        <dbReference type="EMBL" id="SUY47606.1"/>
    </source>
</evidence>
<comment type="similarity">
    <text evidence="16">Belongs to the peptidase M9B family. Collagenase subfamily.</text>
</comment>
<evidence type="ECO:0000256" key="11">
    <source>
        <dbReference type="ARBA" id="ARBA00022833"/>
    </source>
</evidence>
<proteinExistence type="inferred from homology"/>
<accession>A0A381JAZ1</accession>
<dbReference type="PANTHER" id="PTHR13062:SF9">
    <property type="entry name" value="MICROBIAL COLLAGENASE"/>
    <property type="match status" value="1"/>
</dbReference>
<feature type="chain" id="PRO_5038336002" description="microbial collagenase" evidence="20">
    <location>
        <begin position="21"/>
        <end position="993"/>
    </location>
</feature>
<dbReference type="InterPro" id="IPR013661">
    <property type="entry name" value="Peptidase_M9_N_dom"/>
</dbReference>
<feature type="signal peptide" evidence="20">
    <location>
        <begin position="1"/>
        <end position="20"/>
    </location>
</feature>
<protein>
    <recommendedName>
        <fullName evidence="5">microbial collagenase</fullName>
        <ecNumber evidence="5">3.4.24.3</ecNumber>
    </recommendedName>
    <alternativeName>
        <fullName evidence="17">Microbial collagenase</fullName>
    </alternativeName>
</protein>
<dbReference type="InterPro" id="IPR022409">
    <property type="entry name" value="PKD/Chitinase_dom"/>
</dbReference>
<keyword evidence="7" id="KW-0645">Protease</keyword>
<dbReference type="Pfam" id="PF18496">
    <property type="entry name" value="ColG_sub"/>
    <property type="match status" value="1"/>
</dbReference>
<dbReference type="PRINTS" id="PR00931">
    <property type="entry name" value="MICOLLPTASE"/>
</dbReference>
<dbReference type="GO" id="GO:0005576">
    <property type="term" value="C:extracellular region"/>
    <property type="evidence" value="ECO:0007669"/>
    <property type="project" value="UniProtKB-SubCell"/>
</dbReference>
<dbReference type="InterPro" id="IPR041379">
    <property type="entry name" value="ColG_subdomain"/>
</dbReference>
<evidence type="ECO:0000256" key="7">
    <source>
        <dbReference type="ARBA" id="ARBA00022670"/>
    </source>
</evidence>
<evidence type="ECO:0000256" key="16">
    <source>
        <dbReference type="ARBA" id="ARBA00034318"/>
    </source>
</evidence>
<dbReference type="Gene3D" id="3.30.980.50">
    <property type="match status" value="1"/>
</dbReference>
<evidence type="ECO:0000256" key="18">
    <source>
        <dbReference type="PIRSR" id="PIRSR602169-1"/>
    </source>
</evidence>
<keyword evidence="6" id="KW-0964">Secreted</keyword>
<dbReference type="Pfam" id="PF18911">
    <property type="entry name" value="PKD_4"/>
    <property type="match status" value="1"/>
</dbReference>
<dbReference type="Gene3D" id="2.60.120.380">
    <property type="match status" value="1"/>
</dbReference>
<dbReference type="GO" id="GO:0006508">
    <property type="term" value="P:proteolysis"/>
    <property type="evidence" value="ECO:0007669"/>
    <property type="project" value="UniProtKB-KW"/>
</dbReference>
<comment type="catalytic activity">
    <reaction evidence="1">
        <text>Digestion of native collagen in the triple helical region at Xaa-|-Gly bonds. With synthetic peptides, a preference is shown for Gly at P3 and P1', Pro and Ala at P2 and P2', and hydroxyproline, Ala or Arg at P3'.</text>
        <dbReference type="EC" id="3.4.24.3"/>
    </reaction>
</comment>
<dbReference type="CDD" id="cd00146">
    <property type="entry name" value="PKD"/>
    <property type="match status" value="1"/>
</dbReference>
<gene>
    <name evidence="22" type="primary">colA</name>
    <name evidence="22" type="ORF">NCTC9836_01941</name>
</gene>
<keyword evidence="9 20" id="KW-0732">Signal</keyword>
<feature type="region of interest" description="Disordered" evidence="19">
    <location>
        <begin position="77"/>
        <end position="96"/>
    </location>
</feature>
<evidence type="ECO:0000256" key="9">
    <source>
        <dbReference type="ARBA" id="ARBA00022729"/>
    </source>
</evidence>
<evidence type="ECO:0000256" key="13">
    <source>
        <dbReference type="ARBA" id="ARBA00023026"/>
    </source>
</evidence>
<dbReference type="Pfam" id="PF01752">
    <property type="entry name" value="Peptidase_M9"/>
    <property type="match status" value="1"/>
</dbReference>
<comment type="cofactor">
    <cofactor evidence="2">
        <name>Ca(2+)</name>
        <dbReference type="ChEBI" id="CHEBI:29108"/>
    </cofactor>
</comment>
<feature type="domain" description="PKD" evidence="21">
    <location>
        <begin position="785"/>
        <end position="866"/>
    </location>
</feature>
<dbReference type="Gene3D" id="3.40.30.160">
    <property type="entry name" value="Collagenase ColT, N-terminal domain"/>
    <property type="match status" value="1"/>
</dbReference>
<dbReference type="InterPro" id="IPR035986">
    <property type="entry name" value="PKD_dom_sf"/>
</dbReference>
<evidence type="ECO:0000256" key="12">
    <source>
        <dbReference type="ARBA" id="ARBA00022837"/>
    </source>
</evidence>
<feature type="compositionally biased region" description="Basic and acidic residues" evidence="19">
    <location>
        <begin position="81"/>
        <end position="96"/>
    </location>
</feature>
<dbReference type="GO" id="GO:0004222">
    <property type="term" value="F:metalloendopeptidase activity"/>
    <property type="evidence" value="ECO:0007669"/>
    <property type="project" value="UniProtKB-EC"/>
</dbReference>
<name>A0A381JAZ1_9CLOT</name>
<dbReference type="RefSeq" id="WP_115641547.1">
    <property type="nucleotide sequence ID" value="NZ_UFWZ01000001.1"/>
</dbReference>
<organism evidence="22 23">
    <name type="scientific">Clostridium putrefaciens</name>
    <dbReference type="NCBI Taxonomy" id="99675"/>
    <lineage>
        <taxon>Bacteria</taxon>
        <taxon>Bacillati</taxon>
        <taxon>Bacillota</taxon>
        <taxon>Clostridia</taxon>
        <taxon>Eubacteriales</taxon>
        <taxon>Clostridiaceae</taxon>
        <taxon>Clostridium</taxon>
    </lineage>
</organism>
<dbReference type="SMART" id="SM00089">
    <property type="entry name" value="PKD"/>
    <property type="match status" value="1"/>
</dbReference>
<evidence type="ECO:0000256" key="1">
    <source>
        <dbReference type="ARBA" id="ARBA00000424"/>
    </source>
</evidence>
<evidence type="ECO:0000256" key="17">
    <source>
        <dbReference type="ARBA" id="ARBA00034362"/>
    </source>
</evidence>
<dbReference type="Gene3D" id="1.10.390.20">
    <property type="match status" value="1"/>
</dbReference>
<comment type="cofactor">
    <cofactor evidence="3">
        <name>Zn(2+)</name>
        <dbReference type="ChEBI" id="CHEBI:29105"/>
    </cofactor>
</comment>
<evidence type="ECO:0000256" key="14">
    <source>
        <dbReference type="ARBA" id="ARBA00023049"/>
    </source>
</evidence>
<evidence type="ECO:0000256" key="20">
    <source>
        <dbReference type="SAM" id="SignalP"/>
    </source>
</evidence>
<evidence type="ECO:0000256" key="8">
    <source>
        <dbReference type="ARBA" id="ARBA00022723"/>
    </source>
</evidence>
<dbReference type="EC" id="3.4.24.3" evidence="5"/>
<keyword evidence="8" id="KW-0479">Metal-binding</keyword>
<evidence type="ECO:0000256" key="10">
    <source>
        <dbReference type="ARBA" id="ARBA00022801"/>
    </source>
</evidence>
<keyword evidence="11" id="KW-0862">Zinc</keyword>
<dbReference type="InterPro" id="IPR002169">
    <property type="entry name" value="Peptidase_M9A/M9B"/>
</dbReference>
<reference evidence="22 23" key="1">
    <citation type="submission" date="2018-06" db="EMBL/GenBank/DDBJ databases">
        <authorList>
            <consortium name="Pathogen Informatics"/>
            <person name="Doyle S."/>
        </authorList>
    </citation>
    <scope>NUCLEOTIDE SEQUENCE [LARGE SCALE GENOMIC DNA]</scope>
    <source>
        <strain evidence="22 23">NCTC9836</strain>
    </source>
</reference>
<dbReference type="PROSITE" id="PS50093">
    <property type="entry name" value="PKD"/>
    <property type="match status" value="1"/>
</dbReference>
<sequence>MKKRLLSALVSAALVIQISAGLNLQTRKAYAYPSKDLLTEKDLKTSSSDVNLKNKQKELQMSKQSQVLLPMDMLLENSEEPESKLPEKSLQRNLERNEEVSKSYSFSELNSLNYETLVNTLATIQWEQIPGLFEKSAGSTQFFGSKDRVQAIINGLYTRGNQFTEDDDKGIPTLVEVLRAGYYLGFYNSELSYLNTREYKDKSIPALKQIVANPNFKLGTKVQDEVVNAAGALIGNASSDGELVASFTPVMNQFNKDLLENAKIKSKGKAIYSILRGVEYDLGSYIRYENKGVDPLKTKWGGKIDGFINEIEKIALETQINDDTGWLVNNGIYTIATLGKFHSNPKKGVETITKSLKSQEYLGEQFFEAVNGINNEYKGIDADGNILDMEKIRTEGENKYYPKTYKFDNSKVIIRAGADVTEEKVKRLYWASKEVSAQYFRNIGKDKALEDGNADEVLSIVIYNSPREYRMNYALNGLNTENGGMYIEQDGTFYTYERTEEESIYTLEELFRHEFTHYLQGRYVVPGLWGGSIHANDRLTWYEEGEAELYAGSSRTEGIKTRKSMVSNLMWRPIEQRYSVEKTLNSGYNDGFEFYSYAYYLMNYFINHDFEKYSKLKDYLMKNDIKGFDQYVQTLKNDYSLNGRYQEFMGKLYNDYDKFTIPLVSDDYIKEHSNRSLQEVKRDIESLGGIRDIKATESKSQFFNTFEVRGTYTGEYYYGELLDIQKMSEVANNYLKALDEKGWSGYKTTTSYFVNWRLDENYHYQFDIVFRGYLSESNGSVEPSKPVSQINGPYSGEIGKAIDFSSEGSKTENGNIVKYEWDFGDNKTSNQKNPTHVYTKEGEYTVTLKVVDDMGMDAINTTKVNVNKNSNNPNPDPLITEIEPNNNFENANGPVLNKISIKGSVENGDEDIFYFNVDENSNIKISLNKSQNDNLTYLLYKDGDLVNYISYPKYADGNVAYSEETLGKGKYYILVYSGNDKKVNYDLTWEKTK</sequence>
<keyword evidence="23" id="KW-1185">Reference proteome</keyword>
<comment type="subcellular location">
    <subcellularLocation>
        <location evidence="4">Secreted</location>
    </subcellularLocation>
</comment>
<evidence type="ECO:0000313" key="23">
    <source>
        <dbReference type="Proteomes" id="UP000254664"/>
    </source>
</evidence>
<keyword evidence="12" id="KW-0106">Calcium</keyword>
<evidence type="ECO:0000256" key="15">
    <source>
        <dbReference type="ARBA" id="ARBA00023145"/>
    </source>
</evidence>